<dbReference type="EMBL" id="CP108090">
    <property type="protein sequence ID" value="WUQ16088.1"/>
    <property type="molecule type" value="Genomic_DNA"/>
</dbReference>
<gene>
    <name evidence="1" type="ORF">OG517_34325</name>
</gene>
<sequence length="47" mass="5198">MNPDIELGDFSEQEFTTSAVNNMMRFTDFSPLTKAEEATAASAIVIR</sequence>
<evidence type="ECO:0000313" key="1">
    <source>
        <dbReference type="EMBL" id="WUQ16088.1"/>
    </source>
</evidence>
<name>A0ABZ1TMJ2_STRVG</name>
<proteinExistence type="predicted"/>
<dbReference type="RefSeq" id="WP_266359285.1">
    <property type="nucleotide sequence ID" value="NZ_CP108090.1"/>
</dbReference>
<reference evidence="1" key="1">
    <citation type="submission" date="2022-10" db="EMBL/GenBank/DDBJ databases">
        <title>The complete genomes of actinobacterial strains from the NBC collection.</title>
        <authorList>
            <person name="Joergensen T.S."/>
            <person name="Alvarez Arevalo M."/>
            <person name="Sterndorff E.B."/>
            <person name="Faurdal D."/>
            <person name="Vuksanovic O."/>
            <person name="Mourched A.-S."/>
            <person name="Charusanti P."/>
            <person name="Shaw S."/>
            <person name="Blin K."/>
            <person name="Weber T."/>
        </authorList>
    </citation>
    <scope>NUCLEOTIDE SEQUENCE</scope>
    <source>
        <strain evidence="1">NBC_00248</strain>
    </source>
</reference>
<accession>A0ABZ1TMJ2</accession>
<dbReference type="Proteomes" id="UP001432039">
    <property type="component" value="Chromosome"/>
</dbReference>
<keyword evidence="2" id="KW-1185">Reference proteome</keyword>
<organism evidence="1 2">
    <name type="scientific">Streptomyces virginiae</name>
    <name type="common">Streptomyces cinnamonensis</name>
    <dbReference type="NCBI Taxonomy" id="1961"/>
    <lineage>
        <taxon>Bacteria</taxon>
        <taxon>Bacillati</taxon>
        <taxon>Actinomycetota</taxon>
        <taxon>Actinomycetes</taxon>
        <taxon>Kitasatosporales</taxon>
        <taxon>Streptomycetaceae</taxon>
        <taxon>Streptomyces</taxon>
    </lineage>
</organism>
<evidence type="ECO:0000313" key="2">
    <source>
        <dbReference type="Proteomes" id="UP001432039"/>
    </source>
</evidence>
<protein>
    <submittedName>
        <fullName evidence="1">Uncharacterized protein</fullName>
    </submittedName>
</protein>